<reference evidence="1" key="1">
    <citation type="submission" date="2019-08" db="EMBL/GenBank/DDBJ databases">
        <authorList>
            <person name="Kucharzyk K."/>
            <person name="Murdoch R.W."/>
            <person name="Higgins S."/>
            <person name="Loffler F."/>
        </authorList>
    </citation>
    <scope>NUCLEOTIDE SEQUENCE</scope>
</reference>
<comment type="caution">
    <text evidence="1">The sequence shown here is derived from an EMBL/GenBank/DDBJ whole genome shotgun (WGS) entry which is preliminary data.</text>
</comment>
<evidence type="ECO:0000313" key="1">
    <source>
        <dbReference type="EMBL" id="MPL56788.1"/>
    </source>
</evidence>
<protein>
    <submittedName>
        <fullName evidence="1">Uncharacterized protein</fullName>
    </submittedName>
</protein>
<dbReference type="EMBL" id="VSSQ01000003">
    <property type="protein sequence ID" value="MPL56788.1"/>
    <property type="molecule type" value="Genomic_DNA"/>
</dbReference>
<accession>A0A644SQ52</accession>
<sequence>MKKYFVFFLFPLLLKSQEAAFEFKEILANKQETYNKLKFVKNKYFYEDENYKVRETCSGEWGGTIYFKDKKTNLETAASATCVININKIDKKYYVTSALLHRIAHTKIIEIEKPKNLEVFKLPKPVGFNKGRKIYSVEQVESQSEKGTKKILDSSKVLTLASFVFNKRLYHIYTDTLNVYLSKIEDHKFVNILKIYNKGIFEFKQNKTKDGHLILYFKREDEEGYFDIQENKIILTKFN</sequence>
<proteinExistence type="predicted"/>
<gene>
    <name evidence="1" type="ORF">SDC9_02278</name>
</gene>
<name>A0A644SQ52_9ZZZZ</name>
<organism evidence="1">
    <name type="scientific">bioreactor metagenome</name>
    <dbReference type="NCBI Taxonomy" id="1076179"/>
    <lineage>
        <taxon>unclassified sequences</taxon>
        <taxon>metagenomes</taxon>
        <taxon>ecological metagenomes</taxon>
    </lineage>
</organism>
<dbReference type="AlphaFoldDB" id="A0A644SQ52"/>